<dbReference type="RefSeq" id="XP_025560915.1">
    <property type="nucleotide sequence ID" value="XM_025711473.1"/>
</dbReference>
<evidence type="ECO:0000313" key="2">
    <source>
        <dbReference type="EMBL" id="PYH67121.1"/>
    </source>
</evidence>
<dbReference type="EMBL" id="KZ821631">
    <property type="protein sequence ID" value="PYH67121.1"/>
    <property type="molecule type" value="Genomic_DNA"/>
</dbReference>
<dbReference type="OrthoDB" id="4494341at2759"/>
<accession>A0A319B5F4</accession>
<keyword evidence="1" id="KW-1133">Transmembrane helix</keyword>
<dbReference type="Proteomes" id="UP000248405">
    <property type="component" value="Unassembled WGS sequence"/>
</dbReference>
<keyword evidence="1" id="KW-0472">Membrane</keyword>
<reference evidence="2" key="1">
    <citation type="submission" date="2016-12" db="EMBL/GenBank/DDBJ databases">
        <title>The genomes of Aspergillus section Nigri reveals drivers in fungal speciation.</title>
        <authorList>
            <consortium name="DOE Joint Genome Institute"/>
            <person name="Vesth T.C."/>
            <person name="Nybo J."/>
            <person name="Theobald S."/>
            <person name="Brandl J."/>
            <person name="Frisvad J.C."/>
            <person name="Nielsen K.F."/>
            <person name="Lyhne E.K."/>
            <person name="Kogle M.E."/>
            <person name="Kuo A."/>
            <person name="Riley R."/>
            <person name="Clum A."/>
            <person name="Nolan M."/>
            <person name="Lipzen A."/>
            <person name="Salamov A."/>
            <person name="Henrissat B."/>
            <person name="Wiebenga A."/>
            <person name="De Vries R.P."/>
            <person name="Grigoriev I.V."/>
            <person name="Mortensen U.H."/>
            <person name="Andersen M.R."/>
            <person name="Baker S.E."/>
        </authorList>
    </citation>
    <scope>NUCLEOTIDE SEQUENCE [LARGE SCALE GENOMIC DNA]</scope>
    <source>
        <strain evidence="2">CBS 113365</strain>
    </source>
</reference>
<evidence type="ECO:0000313" key="3">
    <source>
        <dbReference type="Proteomes" id="UP000248405"/>
    </source>
</evidence>
<sequence length="120" mass="13218">MVIAIASLRHDWVPLLAATAVLVMIPVSLHAVVRRHCQVAIRFHYSLAVTTMAALAYDTWDQGSESRWQAVGAGALCIKLSAVAISHAVLIQQCWGAEWPTVTIRPFHELLRIDITVSPH</sequence>
<keyword evidence="3" id="KW-1185">Reference proteome</keyword>
<feature type="transmembrane region" description="Helical" evidence="1">
    <location>
        <begin position="12"/>
        <end position="33"/>
    </location>
</feature>
<dbReference type="AlphaFoldDB" id="A0A319B5F4"/>
<dbReference type="GeneID" id="37216065"/>
<gene>
    <name evidence="2" type="ORF">BO88DRAFT_466427</name>
</gene>
<proteinExistence type="predicted"/>
<protein>
    <submittedName>
        <fullName evidence="2">Uncharacterized protein</fullName>
    </submittedName>
</protein>
<name>A0A319B5F4_ASPVC</name>
<keyword evidence="1" id="KW-0812">Transmembrane</keyword>
<evidence type="ECO:0000256" key="1">
    <source>
        <dbReference type="SAM" id="Phobius"/>
    </source>
</evidence>
<organism evidence="2 3">
    <name type="scientific">Aspergillus vadensis (strain CBS 113365 / IMI 142717 / IBT 24658)</name>
    <dbReference type="NCBI Taxonomy" id="1448311"/>
    <lineage>
        <taxon>Eukaryota</taxon>
        <taxon>Fungi</taxon>
        <taxon>Dikarya</taxon>
        <taxon>Ascomycota</taxon>
        <taxon>Pezizomycotina</taxon>
        <taxon>Eurotiomycetes</taxon>
        <taxon>Eurotiomycetidae</taxon>
        <taxon>Eurotiales</taxon>
        <taxon>Aspergillaceae</taxon>
        <taxon>Aspergillus</taxon>
        <taxon>Aspergillus subgen. Circumdati</taxon>
    </lineage>
</organism>